<dbReference type="InterPro" id="IPR051560">
    <property type="entry name" value="MAM_domain-containing"/>
</dbReference>
<dbReference type="PROSITE" id="PS50231">
    <property type="entry name" value="RICIN_B_LECTIN"/>
    <property type="match status" value="1"/>
</dbReference>
<reference evidence="1" key="1">
    <citation type="submission" date="2020-04" db="EMBL/GenBank/DDBJ databases">
        <authorList>
            <person name="Alioto T."/>
            <person name="Alioto T."/>
            <person name="Gomez Garrido J."/>
        </authorList>
    </citation>
    <scope>NUCLEOTIDE SEQUENCE</scope>
    <source>
        <strain evidence="1">A484AB</strain>
    </source>
</reference>
<accession>A0A7D9HKM8</accession>
<dbReference type="InterPro" id="IPR043504">
    <property type="entry name" value="Peptidase_S1_PA_chymotrypsin"/>
</dbReference>
<dbReference type="Gene3D" id="2.40.10.10">
    <property type="entry name" value="Trypsin-like serine proteases"/>
    <property type="match status" value="2"/>
</dbReference>
<proteinExistence type="predicted"/>
<comment type="caution">
    <text evidence="1">The sequence shown here is derived from an EMBL/GenBank/DDBJ whole genome shotgun (WGS) entry which is preliminary data.</text>
</comment>
<dbReference type="GO" id="GO:0006508">
    <property type="term" value="P:proteolysis"/>
    <property type="evidence" value="ECO:0007669"/>
    <property type="project" value="InterPro"/>
</dbReference>
<sequence>MRVIINAQFLLVFALYVAQIMQICGDDDGVANMKYEILKLDEYISLAAKREISQSKVVINCSFESGWCGFQNEKQDDFDWTLTSKSTPSVGTGPKHDISGKGSYIHIEASVPRRIEDTARLTSSVIPPMVYCLQFGFHAWGDDIGKLALYRKGLDNKRDRILSLDQCGVGYPGFRNTIHGFPAYHAWPWLVWLSPNSQSQPSCPGVQVSSDWLLTTRDCARKFPNYDITTYTVNKKKRRNVLKIEERSTNTLQPVILKLTNSTSTRLTDKLCLPSSIPLQNRVTNCYLLGLSTLDHEKSFVEFPAIILSTRKCQRDIQAASKTNLDLTRQLCVQVNSSFSFNDSQLRYGYLICKNSIMNSWILQAMGSFFNSDFKQNTLVLKRVSFDVDWIENITNVSSVSPDVRRFTVLTLTQAPITKGFQIMERTNQECLTFESNKQKFTYTPCNSLDISQRFEWTRYHQLVTLHSNSCLENDGTHFHFLQTTRCTSTRRSQVWICEGNTITNVFSRSYIASKSHKHFGVVQLTRVPANFGHFVIFGTYDNLCSFRPTVKGVMKCDFNRHRTCGFDGVDSSAQFMWRISRTGSNEFKRFPLLVATDKFFRVTRRTNRGTPIAVLRSPTFRGQQCARFRVFFQGSSLNQLNVYKDGGGEGKSMFQRNATTDHYWLFHRVSIVPTACEAFQVVFEVVFSDFTQSKVAIRDIVISPGACRSPTNRTDGECLKGWKLFNGQCMYFHDTKVTWHEASAVCHIADAELITHTAASEVIPRGRPAWFGVRSCPMGRLYSAQGVPYNDTRLFTTPACLRTQKLRDGKTVYRTVQCDLKLPFACQKDPMTTRNTCGWRNVSAVNDRQWPWHVMIVVGNRCVCGGTLIAPGHVVTSTLCLSRVWIFTVKLFFPSSRKMIRKITRVIDHSMSGVKSGDNDISIVIFEDNPSVHFACVMQISPYWTHDDDNLLKGLFYTVFNHVLHCIQSKLHRHN</sequence>
<dbReference type="CDD" id="cd23385">
    <property type="entry name" value="beta-trefoil_Ricin_MRC-like"/>
    <property type="match status" value="1"/>
</dbReference>
<dbReference type="GO" id="GO:0004252">
    <property type="term" value="F:serine-type endopeptidase activity"/>
    <property type="evidence" value="ECO:0007669"/>
    <property type="project" value="InterPro"/>
</dbReference>
<dbReference type="PANTHER" id="PTHR23282:SF101">
    <property type="entry name" value="MAM DOMAIN-CONTAINING PROTEIN"/>
    <property type="match status" value="1"/>
</dbReference>
<dbReference type="Gene3D" id="3.10.100.10">
    <property type="entry name" value="Mannose-Binding Protein A, subunit A"/>
    <property type="match status" value="1"/>
</dbReference>
<dbReference type="Proteomes" id="UP001152795">
    <property type="component" value="Unassembled WGS sequence"/>
</dbReference>
<dbReference type="Gene3D" id="2.60.120.200">
    <property type="match status" value="2"/>
</dbReference>
<dbReference type="InterPro" id="IPR000998">
    <property type="entry name" value="MAM_dom"/>
</dbReference>
<dbReference type="OrthoDB" id="10059102at2759"/>
<dbReference type="SUPFAM" id="SSF50494">
    <property type="entry name" value="Trypsin-like serine proteases"/>
    <property type="match status" value="2"/>
</dbReference>
<dbReference type="PROSITE" id="PS50060">
    <property type="entry name" value="MAM_2"/>
    <property type="match status" value="2"/>
</dbReference>
<dbReference type="InterPro" id="IPR035992">
    <property type="entry name" value="Ricin_B-like_lectins"/>
</dbReference>
<dbReference type="SUPFAM" id="SSF49899">
    <property type="entry name" value="Concanavalin A-like lectins/glucanases"/>
    <property type="match status" value="2"/>
</dbReference>
<dbReference type="GO" id="GO:0016020">
    <property type="term" value="C:membrane"/>
    <property type="evidence" value="ECO:0007669"/>
    <property type="project" value="InterPro"/>
</dbReference>
<name>A0A7D9HKM8_PARCT</name>
<gene>
    <name evidence="1" type="ORF">PACLA_8A064326</name>
</gene>
<dbReference type="InterPro" id="IPR016186">
    <property type="entry name" value="C-type_lectin-like/link_sf"/>
</dbReference>
<dbReference type="SUPFAM" id="SSF56436">
    <property type="entry name" value="C-type lectin-like"/>
    <property type="match status" value="1"/>
</dbReference>
<dbReference type="Pfam" id="PF00629">
    <property type="entry name" value="MAM"/>
    <property type="match status" value="2"/>
</dbReference>
<dbReference type="SUPFAM" id="SSF50370">
    <property type="entry name" value="Ricin B-like lectins"/>
    <property type="match status" value="1"/>
</dbReference>
<dbReference type="AlphaFoldDB" id="A0A7D9HKM8"/>
<dbReference type="InterPro" id="IPR013320">
    <property type="entry name" value="ConA-like_dom_sf"/>
</dbReference>
<dbReference type="InterPro" id="IPR009003">
    <property type="entry name" value="Peptidase_S1_PA"/>
</dbReference>
<dbReference type="InterPro" id="IPR016187">
    <property type="entry name" value="CTDL_fold"/>
</dbReference>
<keyword evidence="2" id="KW-1185">Reference proteome</keyword>
<dbReference type="SMART" id="SM00137">
    <property type="entry name" value="MAM"/>
    <property type="match status" value="1"/>
</dbReference>
<evidence type="ECO:0000313" key="1">
    <source>
        <dbReference type="EMBL" id="CAB3984947.1"/>
    </source>
</evidence>
<dbReference type="Pfam" id="PF00089">
    <property type="entry name" value="Trypsin"/>
    <property type="match status" value="2"/>
</dbReference>
<dbReference type="EMBL" id="CACRXK020000806">
    <property type="protein sequence ID" value="CAB3984947.1"/>
    <property type="molecule type" value="Genomic_DNA"/>
</dbReference>
<dbReference type="PANTHER" id="PTHR23282">
    <property type="entry name" value="APICAL ENDOSOMAL GLYCOPROTEIN PRECURSOR"/>
    <property type="match status" value="1"/>
</dbReference>
<dbReference type="CDD" id="cd06263">
    <property type="entry name" value="MAM"/>
    <property type="match status" value="1"/>
</dbReference>
<dbReference type="InterPro" id="IPR001254">
    <property type="entry name" value="Trypsin_dom"/>
</dbReference>
<organism evidence="1 2">
    <name type="scientific">Paramuricea clavata</name>
    <name type="common">Red gorgonian</name>
    <name type="synonym">Violescent sea-whip</name>
    <dbReference type="NCBI Taxonomy" id="317549"/>
    <lineage>
        <taxon>Eukaryota</taxon>
        <taxon>Metazoa</taxon>
        <taxon>Cnidaria</taxon>
        <taxon>Anthozoa</taxon>
        <taxon>Octocorallia</taxon>
        <taxon>Malacalcyonacea</taxon>
        <taxon>Plexauridae</taxon>
        <taxon>Paramuricea</taxon>
    </lineage>
</organism>
<evidence type="ECO:0000313" key="2">
    <source>
        <dbReference type="Proteomes" id="UP001152795"/>
    </source>
</evidence>
<dbReference type="Gene3D" id="2.80.10.50">
    <property type="match status" value="1"/>
</dbReference>
<protein>
    <submittedName>
        <fullName evidence="1">MAM and LDL-receptor class A domain-containing 1-like isoform X1</fullName>
    </submittedName>
</protein>